<dbReference type="Gene3D" id="2.60.40.10">
    <property type="entry name" value="Immunoglobulins"/>
    <property type="match status" value="4"/>
</dbReference>
<dbReference type="Pfam" id="PF13385">
    <property type="entry name" value="Laminin_G_3"/>
    <property type="match status" value="1"/>
</dbReference>
<dbReference type="CDD" id="cd00146">
    <property type="entry name" value="PKD"/>
    <property type="match status" value="3"/>
</dbReference>
<evidence type="ECO:0000259" key="7">
    <source>
        <dbReference type="PROSITE" id="PS50853"/>
    </source>
</evidence>
<dbReference type="InterPro" id="IPR022409">
    <property type="entry name" value="PKD/Chitinase_dom"/>
</dbReference>
<dbReference type="SUPFAM" id="SSF69322">
    <property type="entry name" value="Tricorn protease domain 2"/>
    <property type="match status" value="1"/>
</dbReference>
<protein>
    <submittedName>
        <fullName evidence="8">Unannotated protein</fullName>
    </submittedName>
</protein>
<evidence type="ECO:0000259" key="6">
    <source>
        <dbReference type="PROSITE" id="PS50093"/>
    </source>
</evidence>
<keyword evidence="4" id="KW-0966">Cell projection</keyword>
<feature type="domain" description="PKD" evidence="6">
    <location>
        <begin position="885"/>
        <end position="966"/>
    </location>
</feature>
<dbReference type="CDD" id="cd00063">
    <property type="entry name" value="FN3"/>
    <property type="match status" value="1"/>
</dbReference>
<dbReference type="InterPro" id="IPR003961">
    <property type="entry name" value="FN3_dom"/>
</dbReference>
<sequence length="1268" mass="131601">MGRAGADRYTPDIGRRRLGILATLAVATTAVTVSVTTLMLHADSAPANPNDPTTPVTVSADALPTVQIDGVAWSQAVVGNTVYVGGRFTNARPAGAAPGTNQTPRSNFLAYDVRTGELITSFAPSFNAQVRTVTASPDGTRLYVGGDFTSVNGVSRSRIAAFDLATGQLVPFFPSIGFNVHAIVVHPSGSPVYVGGNFNAVGSVARGQLAAFQASNGVLLDWAPQATGGLVRALAISPDGTRVAVGGQFTALNNSNNPGFGLGMVDAVTGATLPMAANAVIRNGGNTAGITSLHTNGNDLFGTGFWFGGTGNFENVFSASWNGGTINWVADCHGDTHSVYVSGEVVYNVGHAHECGGLGADAFQRTTPWSFYRGLAFTRSATGTLTRDPYGYFNFEGQPAPSLLNWFPALDAGTFTGQSQGPWHVTGNGQYVVMGGEFRNVNDAPQQGLVRFAVPSIAPNRTIPRLFLGNWLPRLTSVNPGEVRITWSGNWDRDNENFTYEVFRDNDGTRIHRSTGRSAFYEMEQYGFTDTGLTPGSTVRYRVKAIDPFGNEAPSDWVSITVAGGTGSLYATSVLADRPLHYWRLDETSGQAIDSASYGHLNVNGPVTRGVTGGVLGDTDRAITFGGASTQFAATSTLGLSRHVFTVEAWFRTNSTRGGKIIGFGSSTTGNSGSYDRHLYVGNDGRVRFGVFNPTGTRVITSPTSLVDDAWHHVVGTLGGGVMRLYVDGQQVGEITNVRLAANIWGVWRVGGDNLNGWPNRPLGDYFTGTIDEVAVYPRALTAAQVAQRFAIGSTGTVPNQPPTAAFTATTSPLAVAVNGSTSTDPDGTIVSYGWNFGNGQVATGVTATGTYASPGTYTVTLTVTDDDGATATSTQQVVVPDVPPNQPPTAAFTATTSPLAVAVNGTTSTDPDGTVVSYAWEFGDGGTATGATATRTYASPGTYTVTLTVTDDDGATATSTQQVVVPDVPVNGTPTAAFTATTAPLAVAVDGSASTDDGTIVSYAWDFGDGGTATGVTATRTYAAAGTYTITLTVTDDQGATNASSQSVIVPAPPVGPQPFVTDAFGRTVDNGLGNADLGGAWSLAGATTNFSVADGQARLRMSGAAQGVSAFLPGSSTDTEVRATIGIDKPATGGAVFTSIAGRRVGSADYRAKVRFLTNGGVQVFLTRVSGGETDLANFTVPGLTYAPGERLQVRFQVTGTNPTTLRLKVWKVDTPEPADWQLVRTDTTAALQTGGGVGLVTYLSSAATNAPVLGLFDDLWAGPTG</sequence>
<dbReference type="SUPFAM" id="SSF49265">
    <property type="entry name" value="Fibronectin type III"/>
    <property type="match status" value="1"/>
</dbReference>
<keyword evidence="5" id="KW-0472">Membrane</keyword>
<dbReference type="SMART" id="SM00089">
    <property type="entry name" value="PKD"/>
    <property type="match status" value="3"/>
</dbReference>
<evidence type="ECO:0000256" key="3">
    <source>
        <dbReference type="ARBA" id="ARBA00023157"/>
    </source>
</evidence>
<gene>
    <name evidence="8" type="ORF">UFOPK1493_00527</name>
</gene>
<dbReference type="Pfam" id="PF18911">
    <property type="entry name" value="PKD_4"/>
    <property type="match status" value="3"/>
</dbReference>
<dbReference type="AlphaFoldDB" id="A0A6J6C1E7"/>
<feature type="domain" description="PKD" evidence="6">
    <location>
        <begin position="799"/>
        <end position="880"/>
    </location>
</feature>
<reference evidence="8" key="1">
    <citation type="submission" date="2020-05" db="EMBL/GenBank/DDBJ databases">
        <authorList>
            <person name="Chiriac C."/>
            <person name="Salcher M."/>
            <person name="Ghai R."/>
            <person name="Kavagutti S V."/>
        </authorList>
    </citation>
    <scope>NUCLEOTIDE SEQUENCE</scope>
</reference>
<dbReference type="PROSITE" id="PS50853">
    <property type="entry name" value="FN3"/>
    <property type="match status" value="1"/>
</dbReference>
<dbReference type="PROSITE" id="PS50093">
    <property type="entry name" value="PKD"/>
    <property type="match status" value="3"/>
</dbReference>
<dbReference type="SUPFAM" id="SSF49299">
    <property type="entry name" value="PKD domain"/>
    <property type="match status" value="3"/>
</dbReference>
<evidence type="ECO:0000313" key="8">
    <source>
        <dbReference type="EMBL" id="CAB4544138.1"/>
    </source>
</evidence>
<dbReference type="InterPro" id="IPR000601">
    <property type="entry name" value="PKD_dom"/>
</dbReference>
<evidence type="ECO:0000256" key="4">
    <source>
        <dbReference type="ARBA" id="ARBA00023273"/>
    </source>
</evidence>
<dbReference type="SUPFAM" id="SSF49899">
    <property type="entry name" value="Concanavalin A-like lectins/glucanases"/>
    <property type="match status" value="1"/>
</dbReference>
<dbReference type="InterPro" id="IPR036116">
    <property type="entry name" value="FN3_sf"/>
</dbReference>
<dbReference type="InterPro" id="IPR013320">
    <property type="entry name" value="ConA-like_dom_sf"/>
</dbReference>
<proteinExistence type="predicted"/>
<accession>A0A6J6C1E7</accession>
<dbReference type="CDD" id="cd00110">
    <property type="entry name" value="LamG"/>
    <property type="match status" value="1"/>
</dbReference>
<organism evidence="8">
    <name type="scientific">freshwater metagenome</name>
    <dbReference type="NCBI Taxonomy" id="449393"/>
    <lineage>
        <taxon>unclassified sequences</taxon>
        <taxon>metagenomes</taxon>
        <taxon>ecological metagenomes</taxon>
    </lineage>
</organism>
<dbReference type="SMART" id="SM00560">
    <property type="entry name" value="LamGL"/>
    <property type="match status" value="1"/>
</dbReference>
<name>A0A6J6C1E7_9ZZZZ</name>
<dbReference type="InterPro" id="IPR015943">
    <property type="entry name" value="WD40/YVTN_repeat-like_dom_sf"/>
</dbReference>
<dbReference type="Gene3D" id="2.60.120.200">
    <property type="match status" value="1"/>
</dbReference>
<dbReference type="InterPro" id="IPR029865">
    <property type="entry name" value="KIAA0319-like"/>
</dbReference>
<keyword evidence="5" id="KW-1133">Transmembrane helix</keyword>
<evidence type="ECO:0000256" key="5">
    <source>
        <dbReference type="SAM" id="Phobius"/>
    </source>
</evidence>
<dbReference type="PANTHER" id="PTHR46182">
    <property type="entry name" value="FI19480P1"/>
    <property type="match status" value="1"/>
</dbReference>
<feature type="domain" description="PKD" evidence="6">
    <location>
        <begin position="971"/>
        <end position="1051"/>
    </location>
</feature>
<dbReference type="GO" id="GO:0031410">
    <property type="term" value="C:cytoplasmic vesicle"/>
    <property type="evidence" value="ECO:0007669"/>
    <property type="project" value="TreeGrafter"/>
</dbReference>
<feature type="domain" description="Fibronectin type-III" evidence="7">
    <location>
        <begin position="469"/>
        <end position="565"/>
    </location>
</feature>
<dbReference type="GO" id="GO:0001764">
    <property type="term" value="P:neuron migration"/>
    <property type="evidence" value="ECO:0007669"/>
    <property type="project" value="TreeGrafter"/>
</dbReference>
<comment type="subcellular location">
    <subcellularLocation>
        <location evidence="1">Cell projection</location>
    </subcellularLocation>
</comment>
<keyword evidence="3" id="KW-1015">Disulfide bond</keyword>
<dbReference type="GO" id="GO:0042995">
    <property type="term" value="C:cell projection"/>
    <property type="evidence" value="ECO:0007669"/>
    <property type="project" value="UniProtKB-SubCell"/>
</dbReference>
<dbReference type="GO" id="GO:0016020">
    <property type="term" value="C:membrane"/>
    <property type="evidence" value="ECO:0007669"/>
    <property type="project" value="TreeGrafter"/>
</dbReference>
<dbReference type="InterPro" id="IPR006558">
    <property type="entry name" value="LamG-like"/>
</dbReference>
<dbReference type="InterPro" id="IPR001791">
    <property type="entry name" value="Laminin_G"/>
</dbReference>
<dbReference type="PANTHER" id="PTHR46182:SF2">
    <property type="entry name" value="FI19480P1"/>
    <property type="match status" value="1"/>
</dbReference>
<evidence type="ECO:0000256" key="1">
    <source>
        <dbReference type="ARBA" id="ARBA00004316"/>
    </source>
</evidence>
<dbReference type="InterPro" id="IPR035986">
    <property type="entry name" value="PKD_dom_sf"/>
</dbReference>
<dbReference type="InterPro" id="IPR013783">
    <property type="entry name" value="Ig-like_fold"/>
</dbReference>
<keyword evidence="2" id="KW-0732">Signal</keyword>
<keyword evidence="5" id="KW-0812">Transmembrane</keyword>
<evidence type="ECO:0000256" key="2">
    <source>
        <dbReference type="ARBA" id="ARBA00022729"/>
    </source>
</evidence>
<feature type="transmembrane region" description="Helical" evidence="5">
    <location>
        <begin position="20"/>
        <end position="40"/>
    </location>
</feature>
<dbReference type="EMBL" id="CAEZSR010000010">
    <property type="protein sequence ID" value="CAB4544138.1"/>
    <property type="molecule type" value="Genomic_DNA"/>
</dbReference>
<dbReference type="Gene3D" id="2.130.10.10">
    <property type="entry name" value="YVTN repeat-like/Quinoprotein amine dehydrogenase"/>
    <property type="match status" value="1"/>
</dbReference>